<dbReference type="RefSeq" id="WP_075026957.1">
    <property type="nucleotide sequence ID" value="NZ_FONR01000003.1"/>
</dbReference>
<proteinExistence type="predicted"/>
<keyword evidence="1" id="KW-1133">Transmembrane helix</keyword>
<dbReference type="Proteomes" id="UP000181942">
    <property type="component" value="Unassembled WGS sequence"/>
</dbReference>
<dbReference type="AlphaFoldDB" id="A0A1I2EUK5"/>
<keyword evidence="1" id="KW-0812">Transmembrane</keyword>
<dbReference type="OrthoDB" id="3693644at2"/>
<reference evidence="2 3" key="1">
    <citation type="submission" date="2016-10" db="EMBL/GenBank/DDBJ databases">
        <authorList>
            <person name="de Groot N.N."/>
        </authorList>
    </citation>
    <scope>NUCLEOTIDE SEQUENCE [LARGE SCALE GENOMIC DNA]</scope>
    <source>
        <strain evidence="2 3">OK461</strain>
    </source>
</reference>
<evidence type="ECO:0000313" key="3">
    <source>
        <dbReference type="Proteomes" id="UP000181942"/>
    </source>
</evidence>
<evidence type="ECO:0000256" key="1">
    <source>
        <dbReference type="SAM" id="Phobius"/>
    </source>
</evidence>
<feature type="transmembrane region" description="Helical" evidence="1">
    <location>
        <begin position="20"/>
        <end position="38"/>
    </location>
</feature>
<sequence length="66" mass="7253">MIFFQLVGIGIEFCVSQLVQTRLGFAGLVMFTVALVGVQAEHPRLVRWSAGVLAGLFFLLTLQLQT</sequence>
<keyword evidence="1" id="KW-0472">Membrane</keyword>
<feature type="transmembrane region" description="Helical" evidence="1">
    <location>
        <begin position="45"/>
        <end position="64"/>
    </location>
</feature>
<dbReference type="EMBL" id="FONR01000003">
    <property type="protein sequence ID" value="SFE96128.1"/>
    <property type="molecule type" value="Genomic_DNA"/>
</dbReference>
<evidence type="ECO:0000313" key="2">
    <source>
        <dbReference type="EMBL" id="SFE96128.1"/>
    </source>
</evidence>
<organism evidence="2 3">
    <name type="scientific">Streptomyces mirabilis</name>
    <dbReference type="NCBI Taxonomy" id="68239"/>
    <lineage>
        <taxon>Bacteria</taxon>
        <taxon>Bacillati</taxon>
        <taxon>Actinomycetota</taxon>
        <taxon>Actinomycetes</taxon>
        <taxon>Kitasatosporales</taxon>
        <taxon>Streptomycetaceae</taxon>
        <taxon>Streptomyces</taxon>
    </lineage>
</organism>
<accession>A0A1I2EUK5</accession>
<protein>
    <submittedName>
        <fullName evidence="2">Uncharacterized protein</fullName>
    </submittedName>
</protein>
<name>A0A1I2EUK5_9ACTN</name>
<gene>
    <name evidence="2" type="ORF">SAMN02787118_10378</name>
</gene>